<evidence type="ECO:0000256" key="2">
    <source>
        <dbReference type="ARBA" id="ARBA00023043"/>
    </source>
</evidence>
<dbReference type="InterPro" id="IPR002110">
    <property type="entry name" value="Ankyrin_rpt"/>
</dbReference>
<dbReference type="Pfam" id="PF12796">
    <property type="entry name" value="Ank_2"/>
    <property type="match status" value="1"/>
</dbReference>
<dbReference type="PROSITE" id="PS50297">
    <property type="entry name" value="ANK_REP_REGION"/>
    <property type="match status" value="2"/>
</dbReference>
<evidence type="ECO:0000256" key="1">
    <source>
        <dbReference type="ARBA" id="ARBA00022737"/>
    </source>
</evidence>
<reference evidence="6" key="1">
    <citation type="submission" date="2015-11" db="EMBL/GenBank/DDBJ databases">
        <title>De novo transcriptome assembly of four potential Pierce s Disease insect vectors from Arizona vineyards.</title>
        <authorList>
            <person name="Tassone E.E."/>
        </authorList>
    </citation>
    <scope>NUCLEOTIDE SEQUENCE</scope>
</reference>
<name>A0A1B6H3U3_9HEMI</name>
<feature type="repeat" description="ANK" evidence="4">
    <location>
        <begin position="268"/>
        <end position="288"/>
    </location>
</feature>
<gene>
    <name evidence="6" type="ORF">g.15630</name>
</gene>
<feature type="compositionally biased region" description="Polar residues" evidence="5">
    <location>
        <begin position="68"/>
        <end position="79"/>
    </location>
</feature>
<evidence type="ECO:0000256" key="5">
    <source>
        <dbReference type="SAM" id="MobiDB-lite"/>
    </source>
</evidence>
<feature type="compositionally biased region" description="Pro residues" evidence="5">
    <location>
        <begin position="84"/>
        <end position="112"/>
    </location>
</feature>
<dbReference type="PROSITE" id="PS50088">
    <property type="entry name" value="ANK_REPEAT"/>
    <property type="match status" value="2"/>
</dbReference>
<feature type="compositionally biased region" description="Polar residues" evidence="5">
    <location>
        <begin position="118"/>
        <end position="127"/>
    </location>
</feature>
<dbReference type="AlphaFoldDB" id="A0A1B6H3U3"/>
<keyword evidence="2 4" id="KW-0040">ANK repeat</keyword>
<proteinExistence type="inferred from homology"/>
<keyword evidence="1" id="KW-0677">Repeat</keyword>
<feature type="compositionally biased region" description="Polar residues" evidence="5">
    <location>
        <begin position="33"/>
        <end position="59"/>
    </location>
</feature>
<feature type="region of interest" description="Disordered" evidence="5">
    <location>
        <begin position="33"/>
        <end position="148"/>
    </location>
</feature>
<sequence length="387" mass="42714">KFSQGVRLCKTTIKMMFVGEKYLVLKKKYRTPSLQSSDSFASALTTPDINPSPSMTSLHSMADKRSISHSTSQDSLDSATSPTRQPPPYRPPPPPVVSTPPSTPVSDAPPVPPRKKSTGSNKENSPEVSGRPTTIGAEADVEESDPENKISVKECMQKFQRMASESALQKAHLPAVKKRFEKGGPDKDDDTHSVTSLDPKAREWMVKAAQSDYQALFKLASENPKLAKFKDPSSGYTALHWAAKHGNVDVVKLIAGTHKVDVNGRTNGGYTALHLAMQYGHEDIFNLLKDVYGANPTIRDWSGRKPHQYLTNKDTSVSADTFRSEYNNGSVNSLTEWYRQNFGTWQRRAVVVAPPTIVVTNPDPATLPRLNKRKQPKIRKTAIGLFT</sequence>
<dbReference type="Gene3D" id="1.25.40.20">
    <property type="entry name" value="Ankyrin repeat-containing domain"/>
    <property type="match status" value="1"/>
</dbReference>
<feature type="repeat" description="ANK" evidence="4">
    <location>
        <begin position="234"/>
        <end position="254"/>
    </location>
</feature>
<feature type="non-terminal residue" evidence="6">
    <location>
        <position position="1"/>
    </location>
</feature>
<evidence type="ECO:0000256" key="3">
    <source>
        <dbReference type="ARBA" id="ARBA00038122"/>
    </source>
</evidence>
<comment type="similarity">
    <text evidence="3">Belongs to the SOWAH family.</text>
</comment>
<organism evidence="6">
    <name type="scientific">Cuerna arida</name>
    <dbReference type="NCBI Taxonomy" id="1464854"/>
    <lineage>
        <taxon>Eukaryota</taxon>
        <taxon>Metazoa</taxon>
        <taxon>Ecdysozoa</taxon>
        <taxon>Arthropoda</taxon>
        <taxon>Hexapoda</taxon>
        <taxon>Insecta</taxon>
        <taxon>Pterygota</taxon>
        <taxon>Neoptera</taxon>
        <taxon>Paraneoptera</taxon>
        <taxon>Hemiptera</taxon>
        <taxon>Auchenorrhyncha</taxon>
        <taxon>Membracoidea</taxon>
        <taxon>Cicadellidae</taxon>
        <taxon>Cicadellinae</taxon>
        <taxon>Proconiini</taxon>
        <taxon>Cuerna</taxon>
    </lineage>
</organism>
<protein>
    <submittedName>
        <fullName evidence="6">Uncharacterized protein</fullName>
    </submittedName>
</protein>
<evidence type="ECO:0000256" key="4">
    <source>
        <dbReference type="PROSITE-ProRule" id="PRU00023"/>
    </source>
</evidence>
<dbReference type="SUPFAM" id="SSF48403">
    <property type="entry name" value="Ankyrin repeat"/>
    <property type="match status" value="1"/>
</dbReference>
<dbReference type="EMBL" id="GECZ01000418">
    <property type="protein sequence ID" value="JAS69351.1"/>
    <property type="molecule type" value="Transcribed_RNA"/>
</dbReference>
<dbReference type="InterPro" id="IPR036770">
    <property type="entry name" value="Ankyrin_rpt-contain_sf"/>
</dbReference>
<accession>A0A1B6H3U3</accession>
<dbReference type="PANTHER" id="PTHR14491">
    <property type="entry name" value="SOSONDOWAH, ISOFORM G"/>
    <property type="match status" value="1"/>
</dbReference>
<evidence type="ECO:0000313" key="6">
    <source>
        <dbReference type="EMBL" id="JAS69351.1"/>
    </source>
</evidence>
<dbReference type="SMART" id="SM00248">
    <property type="entry name" value="ANK"/>
    <property type="match status" value="2"/>
</dbReference>
<dbReference type="PANTHER" id="PTHR14491:SF7">
    <property type="entry name" value="SOSONDOWAH, ISOFORM G"/>
    <property type="match status" value="1"/>
</dbReference>